<sequence length="177" mass="19426">MMKETTFTDSYIAPSTIPMKTAFVRSGVALGPVGSPFQAPLPIMMEVEGLRLLSPSQIRELLSSRRSIDEVKMLIEEEANPSFVYWGDLQLGMEKFQLSDLSFRTLDTETVLRADLAEVRGGGIWSQAAKGAVAGRIETRETGVGGWKGVGSLLIREGPKRGRYRLRLEAPPEEGSP</sequence>
<accession>G7WLF4</accession>
<gene>
    <name evidence="1" type="ordered locus">Mhar_0886</name>
</gene>
<dbReference type="KEGG" id="mhi:Mhar_0886"/>
<dbReference type="PATRIC" id="fig|1110509.7.peg.987"/>
<evidence type="ECO:0000313" key="2">
    <source>
        <dbReference type="Proteomes" id="UP000005877"/>
    </source>
</evidence>
<dbReference type="HOGENOM" id="CLU_1514617_0_0_2"/>
<evidence type="ECO:0000313" key="1">
    <source>
        <dbReference type="EMBL" id="AET64257.1"/>
    </source>
</evidence>
<dbReference type="Proteomes" id="UP000005877">
    <property type="component" value="Chromosome"/>
</dbReference>
<protein>
    <submittedName>
        <fullName evidence="1">Uncharacterized protein</fullName>
    </submittedName>
</protein>
<dbReference type="STRING" id="1110509.Mhar_0886"/>
<reference evidence="1 2" key="1">
    <citation type="journal article" date="2012" name="PLoS ONE">
        <title>The genome characteristics and predicted function of methyl-group oxidation pathway in the obligate aceticlastic methanogens, Methanosaeta spp.</title>
        <authorList>
            <person name="Zhu J."/>
            <person name="Zheng H."/>
            <person name="Ai G."/>
            <person name="Zhang G."/>
            <person name="Liu D."/>
            <person name="Liu X."/>
            <person name="Dong X."/>
        </authorList>
    </citation>
    <scope>NUCLEOTIDE SEQUENCE [LARGE SCALE GENOMIC DNA]</scope>
    <source>
        <strain evidence="1 2">6Ac</strain>
    </source>
</reference>
<name>G7WLF4_METH6</name>
<keyword evidence="2" id="KW-1185">Reference proteome</keyword>
<dbReference type="AlphaFoldDB" id="G7WLF4"/>
<proteinExistence type="predicted"/>
<dbReference type="EMBL" id="CP003117">
    <property type="protein sequence ID" value="AET64257.1"/>
    <property type="molecule type" value="Genomic_DNA"/>
</dbReference>
<organism evidence="1 2">
    <name type="scientific">Methanothrix harundinacea (strain 6Ac)</name>
    <name type="common">Methanosaeta harundinacea</name>
    <dbReference type="NCBI Taxonomy" id="1110509"/>
    <lineage>
        <taxon>Archaea</taxon>
        <taxon>Methanobacteriati</taxon>
        <taxon>Methanobacteriota</taxon>
        <taxon>Stenosarchaea group</taxon>
        <taxon>Methanomicrobia</taxon>
        <taxon>Methanotrichales</taxon>
        <taxon>Methanotrichaceae</taxon>
        <taxon>Methanothrix</taxon>
    </lineage>
</organism>